<dbReference type="RefSeq" id="WP_145353795.1">
    <property type="nucleotide sequence ID" value="NZ_CP036262.1"/>
</dbReference>
<dbReference type="CDD" id="cd11614">
    <property type="entry name" value="SAF_CpaB_FlgA_like"/>
    <property type="match status" value="1"/>
</dbReference>
<dbReference type="PANTHER" id="PTHR36307:SF1">
    <property type="entry name" value="FLAGELLA BASAL BODY P-RING FORMATION PROTEIN FLGA"/>
    <property type="match status" value="1"/>
</dbReference>
<dbReference type="NCBIfam" id="TIGR03170">
    <property type="entry name" value="flgA_cterm"/>
    <property type="match status" value="1"/>
</dbReference>
<dbReference type="Gene3D" id="3.90.1210.10">
    <property type="entry name" value="Antifreeze-like/N-acetylneuraminic acid synthase C-terminal domain"/>
    <property type="match status" value="1"/>
</dbReference>
<accession>A0A517ML09</accession>
<evidence type="ECO:0000256" key="2">
    <source>
        <dbReference type="SAM" id="SignalP"/>
    </source>
</evidence>
<evidence type="ECO:0000313" key="4">
    <source>
        <dbReference type="EMBL" id="QDS95578.1"/>
    </source>
</evidence>
<proteinExistence type="predicted"/>
<evidence type="ECO:0000259" key="3">
    <source>
        <dbReference type="Pfam" id="PF13144"/>
    </source>
</evidence>
<dbReference type="Pfam" id="PF13144">
    <property type="entry name" value="ChapFlgA"/>
    <property type="match status" value="1"/>
</dbReference>
<keyword evidence="5" id="KW-1185">Reference proteome</keyword>
<keyword evidence="2" id="KW-0732">Signal</keyword>
<feature type="chain" id="PRO_5022161327" evidence="2">
    <location>
        <begin position="17"/>
        <end position="329"/>
    </location>
</feature>
<dbReference type="OrthoDB" id="236205at2"/>
<feature type="domain" description="Flagella basal body P-ring formation protein FlgA SAF" evidence="3">
    <location>
        <begin position="195"/>
        <end position="316"/>
    </location>
</feature>
<keyword evidence="4" id="KW-0282">Flagellum</keyword>
<dbReference type="KEGG" id="rml:FF011L_43760"/>
<dbReference type="InterPro" id="IPR039246">
    <property type="entry name" value="Flagellar_FlgA"/>
</dbReference>
<evidence type="ECO:0000313" key="5">
    <source>
        <dbReference type="Proteomes" id="UP000320672"/>
    </source>
</evidence>
<dbReference type="PANTHER" id="PTHR36307">
    <property type="entry name" value="FLAGELLA BASAL BODY P-RING FORMATION PROTEIN FLGA"/>
    <property type="match status" value="1"/>
</dbReference>
<keyword evidence="4" id="KW-0966">Cell projection</keyword>
<feature type="signal peptide" evidence="2">
    <location>
        <begin position="1"/>
        <end position="16"/>
    </location>
</feature>
<feature type="region of interest" description="Disordered" evidence="1">
    <location>
        <begin position="119"/>
        <end position="146"/>
    </location>
</feature>
<keyword evidence="4" id="KW-0969">Cilium</keyword>
<feature type="compositionally biased region" description="Polar residues" evidence="1">
    <location>
        <begin position="119"/>
        <end position="138"/>
    </location>
</feature>
<gene>
    <name evidence="4" type="ORF">FF011L_43760</name>
</gene>
<name>A0A517ML09_9BACT</name>
<dbReference type="InterPro" id="IPR017585">
    <property type="entry name" value="SAF_FlgA"/>
</dbReference>
<sequence precursor="true">MGVLLVWIGWCAIAHAQVSPHAAPQIWALQSLGQVSTESSLIRLRDVAKPIGTVPAEWESLGALVVGLLPPDGRSLTLERQRIADALSRRVGPTTAIRWSGPMSIAVEASVASTDLARQQNSAPVTPQSSVSAGTTTVAKPDVPSTLVANPRSAAKVPIQRTGFQQTTSLPLSSAITASVVVPPPTAEEPPLPLVATATRMLRRGQILSPADLVLAPLEKGDSTEGMVLDIASVVGQQLQDNVYQGRPLEKLNVGAPILIQRGDLLEICVVGGGIVVRTGGKAMEEGSHGRLIQVETSEPRRRLLARVVAPGKVEILTRPPQTPARFSP</sequence>
<dbReference type="AlphaFoldDB" id="A0A517ML09"/>
<organism evidence="4 5">
    <name type="scientific">Roseimaritima multifibrata</name>
    <dbReference type="NCBI Taxonomy" id="1930274"/>
    <lineage>
        <taxon>Bacteria</taxon>
        <taxon>Pseudomonadati</taxon>
        <taxon>Planctomycetota</taxon>
        <taxon>Planctomycetia</taxon>
        <taxon>Pirellulales</taxon>
        <taxon>Pirellulaceae</taxon>
        <taxon>Roseimaritima</taxon>
    </lineage>
</organism>
<protein>
    <submittedName>
        <fullName evidence="4">Flagellar basal body P-ring biosynthesis protein FlgA</fullName>
    </submittedName>
</protein>
<reference evidence="4 5" key="1">
    <citation type="submission" date="2019-02" db="EMBL/GenBank/DDBJ databases">
        <title>Deep-cultivation of Planctomycetes and their phenomic and genomic characterization uncovers novel biology.</title>
        <authorList>
            <person name="Wiegand S."/>
            <person name="Jogler M."/>
            <person name="Boedeker C."/>
            <person name="Pinto D."/>
            <person name="Vollmers J."/>
            <person name="Rivas-Marin E."/>
            <person name="Kohn T."/>
            <person name="Peeters S.H."/>
            <person name="Heuer A."/>
            <person name="Rast P."/>
            <person name="Oberbeckmann S."/>
            <person name="Bunk B."/>
            <person name="Jeske O."/>
            <person name="Meyerdierks A."/>
            <person name="Storesund J.E."/>
            <person name="Kallscheuer N."/>
            <person name="Luecker S."/>
            <person name="Lage O.M."/>
            <person name="Pohl T."/>
            <person name="Merkel B.J."/>
            <person name="Hornburger P."/>
            <person name="Mueller R.-W."/>
            <person name="Bruemmer F."/>
            <person name="Labrenz M."/>
            <person name="Spormann A.M."/>
            <person name="Op den Camp H."/>
            <person name="Overmann J."/>
            <person name="Amann R."/>
            <person name="Jetten M.S.M."/>
            <person name="Mascher T."/>
            <person name="Medema M.H."/>
            <person name="Devos D.P."/>
            <person name="Kaster A.-K."/>
            <person name="Ovreas L."/>
            <person name="Rohde M."/>
            <person name="Galperin M.Y."/>
            <person name="Jogler C."/>
        </authorList>
    </citation>
    <scope>NUCLEOTIDE SEQUENCE [LARGE SCALE GENOMIC DNA]</scope>
    <source>
        <strain evidence="4 5">FF011L</strain>
    </source>
</reference>
<dbReference type="GO" id="GO:0044780">
    <property type="term" value="P:bacterial-type flagellum assembly"/>
    <property type="evidence" value="ECO:0007669"/>
    <property type="project" value="InterPro"/>
</dbReference>
<dbReference type="Gene3D" id="2.30.30.760">
    <property type="match status" value="1"/>
</dbReference>
<dbReference type="EMBL" id="CP036262">
    <property type="protein sequence ID" value="QDS95578.1"/>
    <property type="molecule type" value="Genomic_DNA"/>
</dbReference>
<evidence type="ECO:0000256" key="1">
    <source>
        <dbReference type="SAM" id="MobiDB-lite"/>
    </source>
</evidence>
<dbReference type="Proteomes" id="UP000320672">
    <property type="component" value="Chromosome"/>
</dbReference>